<accession>A0A6J4VCD1</accession>
<dbReference type="EMBL" id="CADCWF010000250">
    <property type="protein sequence ID" value="CAA9570198.1"/>
    <property type="molecule type" value="Genomic_DNA"/>
</dbReference>
<evidence type="ECO:0000256" key="1">
    <source>
        <dbReference type="SAM" id="MobiDB-lite"/>
    </source>
</evidence>
<feature type="region of interest" description="Disordered" evidence="1">
    <location>
        <begin position="1"/>
        <end position="149"/>
    </location>
</feature>
<reference evidence="2" key="1">
    <citation type="submission" date="2020-02" db="EMBL/GenBank/DDBJ databases">
        <authorList>
            <person name="Meier V. D."/>
        </authorList>
    </citation>
    <scope>NUCLEOTIDE SEQUENCE</scope>
    <source>
        <strain evidence="2">AVDCRST_MAG59</strain>
    </source>
</reference>
<gene>
    <name evidence="2" type="ORF">AVDCRST_MAG59-3434</name>
</gene>
<name>A0A6J4VCD1_9BACT</name>
<feature type="non-terminal residue" evidence="2">
    <location>
        <position position="149"/>
    </location>
</feature>
<feature type="non-terminal residue" evidence="2">
    <location>
        <position position="1"/>
    </location>
</feature>
<organism evidence="2">
    <name type="scientific">uncultured Thermomicrobiales bacterium</name>
    <dbReference type="NCBI Taxonomy" id="1645740"/>
    <lineage>
        <taxon>Bacteria</taxon>
        <taxon>Pseudomonadati</taxon>
        <taxon>Thermomicrobiota</taxon>
        <taxon>Thermomicrobia</taxon>
        <taxon>Thermomicrobiales</taxon>
        <taxon>environmental samples</taxon>
    </lineage>
</organism>
<feature type="compositionally biased region" description="Basic and acidic residues" evidence="1">
    <location>
        <begin position="62"/>
        <end position="78"/>
    </location>
</feature>
<protein>
    <submittedName>
        <fullName evidence="2">Uncharacterized protein</fullName>
    </submittedName>
</protein>
<feature type="compositionally biased region" description="Low complexity" evidence="1">
    <location>
        <begin position="135"/>
        <end position="149"/>
    </location>
</feature>
<sequence length="149" mass="15630">GTDRRYRRAGVQGGPRQAAGGGAGTGRRGAQLETGAGGQFGRRPGRPHPRLGGRDPPGFQQHAERARPRRGVCERGGDAGRTGPPPRRRRRAPRRAGAADHGRGSGSRALARRPRAAAGPLDAGLQLRPRPRAPGPYRADAAALRGARL</sequence>
<dbReference type="AlphaFoldDB" id="A0A6J4VCD1"/>
<proteinExistence type="predicted"/>
<evidence type="ECO:0000313" key="2">
    <source>
        <dbReference type="EMBL" id="CAA9570198.1"/>
    </source>
</evidence>